<feature type="domain" description="AMP-dependent synthetase/ligase" evidence="1">
    <location>
        <begin position="14"/>
        <end position="362"/>
    </location>
</feature>
<dbReference type="NCBIfam" id="TIGR01733">
    <property type="entry name" value="AA-adenyl-dom"/>
    <property type="match status" value="1"/>
</dbReference>
<dbReference type="InterPro" id="IPR020845">
    <property type="entry name" value="AMP-binding_CS"/>
</dbReference>
<dbReference type="GO" id="GO:0044550">
    <property type="term" value="P:secondary metabolite biosynthetic process"/>
    <property type="evidence" value="ECO:0007669"/>
    <property type="project" value="TreeGrafter"/>
</dbReference>
<dbReference type="AlphaFoldDB" id="A0A964UK03"/>
<dbReference type="InterPro" id="IPR010071">
    <property type="entry name" value="AA_adenyl_dom"/>
</dbReference>
<dbReference type="GO" id="GO:0005737">
    <property type="term" value="C:cytoplasm"/>
    <property type="evidence" value="ECO:0007669"/>
    <property type="project" value="TreeGrafter"/>
</dbReference>
<dbReference type="Pfam" id="PF13193">
    <property type="entry name" value="AMP-binding_C"/>
    <property type="match status" value="1"/>
</dbReference>
<dbReference type="InterPro" id="IPR025110">
    <property type="entry name" value="AMP-bd_C"/>
</dbReference>
<keyword evidence="4" id="KW-1185">Reference proteome</keyword>
<dbReference type="PANTHER" id="PTHR45527">
    <property type="entry name" value="NONRIBOSOMAL PEPTIDE SYNTHETASE"/>
    <property type="match status" value="1"/>
</dbReference>
<evidence type="ECO:0000313" key="4">
    <source>
        <dbReference type="Proteomes" id="UP000598297"/>
    </source>
</evidence>
<dbReference type="PANTHER" id="PTHR45527:SF1">
    <property type="entry name" value="FATTY ACID SYNTHASE"/>
    <property type="match status" value="1"/>
</dbReference>
<comment type="caution">
    <text evidence="3">The sequence shown here is derived from an EMBL/GenBank/DDBJ whole genome shotgun (WGS) entry which is preliminary data.</text>
</comment>
<dbReference type="Gene3D" id="3.40.50.12780">
    <property type="entry name" value="N-terminal domain of ligase-like"/>
    <property type="match status" value="1"/>
</dbReference>
<dbReference type="PROSITE" id="PS00455">
    <property type="entry name" value="AMP_BINDING"/>
    <property type="match status" value="1"/>
</dbReference>
<dbReference type="GO" id="GO:0031177">
    <property type="term" value="F:phosphopantetheine binding"/>
    <property type="evidence" value="ECO:0007669"/>
    <property type="project" value="TreeGrafter"/>
</dbReference>
<name>A0A964UK03_9ACTN</name>
<evidence type="ECO:0000259" key="2">
    <source>
        <dbReference type="Pfam" id="PF13193"/>
    </source>
</evidence>
<feature type="domain" description="AMP-binding enzyme C-terminal" evidence="2">
    <location>
        <begin position="429"/>
        <end position="501"/>
    </location>
</feature>
<dbReference type="GO" id="GO:0043041">
    <property type="term" value="P:amino acid activation for nonribosomal peptide biosynthetic process"/>
    <property type="evidence" value="ECO:0007669"/>
    <property type="project" value="TreeGrafter"/>
</dbReference>
<sequence length="519" mass="55664">MTMDRTLYEWFAGSVDAHGDALALEVGQERLTYGQLGELSDRIAAGLLAAHGTVPRRVGLLAERSVLGYAGYLAVQRLGGTVVPLNPSFPAARNTAIVRAGALDVVLAEETGAAEAGLPVPVLPLAGCADRVDRADRVELPPYAGDLDAVAYILFTSGSTGTPKGVPIRHRHASAYLRHVVPRYELGPGSRVSQTFDLTFDLSVFDMFAAWGGGAALVVPGRADLMAPSRFVAAKELTHWFSVPSVVSVARRLRSLAAGSMPTLRWSLFCGEPLTLQQAEAWQRAAAGSRIENLYGPTELTISCTEYRLPPDTADWPRPANGTVPIGTLYPGLEQVVLDADGLPCEDGELCVRGPQRFPGYLDPANNAGRFVRYEDGERARDFDGGGPVPDALWYRTGDRVARQDGHLVHLGRLDQQVKVRGYRVELGEIEAALRELPGVRDALVVALPGADGECDLEAVCTGSPAPPQELLAALRLRLPAYMVPRGISRYEELPLNANGKVDRKAVTAEIAESVAQHA</sequence>
<dbReference type="SUPFAM" id="SSF56801">
    <property type="entry name" value="Acetyl-CoA synthetase-like"/>
    <property type="match status" value="1"/>
</dbReference>
<gene>
    <name evidence="3" type="ORF">GUY60_03970</name>
</gene>
<dbReference type="EMBL" id="JAAAHS010000016">
    <property type="protein sequence ID" value="NBE50594.1"/>
    <property type="molecule type" value="Genomic_DNA"/>
</dbReference>
<dbReference type="Gene3D" id="3.30.300.30">
    <property type="match status" value="1"/>
</dbReference>
<evidence type="ECO:0000313" key="3">
    <source>
        <dbReference type="EMBL" id="NBE50594.1"/>
    </source>
</evidence>
<organism evidence="3 4">
    <name type="scientific">Streptomyces boluensis</name>
    <dbReference type="NCBI Taxonomy" id="1775135"/>
    <lineage>
        <taxon>Bacteria</taxon>
        <taxon>Bacillati</taxon>
        <taxon>Actinomycetota</taxon>
        <taxon>Actinomycetes</taxon>
        <taxon>Kitasatosporales</taxon>
        <taxon>Streptomycetaceae</taxon>
        <taxon>Streptomyces</taxon>
    </lineage>
</organism>
<evidence type="ECO:0000259" key="1">
    <source>
        <dbReference type="Pfam" id="PF00501"/>
    </source>
</evidence>
<proteinExistence type="predicted"/>
<dbReference type="InterPro" id="IPR045851">
    <property type="entry name" value="AMP-bd_C_sf"/>
</dbReference>
<dbReference type="Proteomes" id="UP000598297">
    <property type="component" value="Unassembled WGS sequence"/>
</dbReference>
<dbReference type="InterPro" id="IPR042099">
    <property type="entry name" value="ANL_N_sf"/>
</dbReference>
<dbReference type="Pfam" id="PF00501">
    <property type="entry name" value="AMP-binding"/>
    <property type="match status" value="1"/>
</dbReference>
<accession>A0A964UK03</accession>
<dbReference type="InterPro" id="IPR000873">
    <property type="entry name" value="AMP-dep_synth/lig_dom"/>
</dbReference>
<protein>
    <submittedName>
        <fullName evidence="3">Amino acid adenylation domain-containing protein</fullName>
    </submittedName>
</protein>
<dbReference type="OrthoDB" id="2472181at2"/>
<reference evidence="3" key="1">
    <citation type="submission" date="2020-01" db="EMBL/GenBank/DDBJ databases">
        <title>Whole-genome analyses of novel actinobacteria.</title>
        <authorList>
            <person name="Sahin N."/>
        </authorList>
    </citation>
    <scope>NUCLEOTIDE SEQUENCE</scope>
    <source>
        <strain evidence="3">YC537</strain>
    </source>
</reference>